<evidence type="ECO:0000313" key="6">
    <source>
        <dbReference type="EMBL" id="CAG7837398.1"/>
    </source>
</evidence>
<dbReference type="PROSITE" id="PS50103">
    <property type="entry name" value="ZF_C3H1"/>
    <property type="match status" value="2"/>
</dbReference>
<evidence type="ECO:0000259" key="5">
    <source>
        <dbReference type="PROSITE" id="PS50103"/>
    </source>
</evidence>
<dbReference type="GO" id="GO:0005634">
    <property type="term" value="C:nucleus"/>
    <property type="evidence" value="ECO:0007669"/>
    <property type="project" value="TreeGrafter"/>
</dbReference>
<keyword evidence="3" id="KW-0863">Zinc-finger</keyword>
<dbReference type="OrthoDB" id="411372at2759"/>
<dbReference type="GO" id="GO:0003723">
    <property type="term" value="F:RNA binding"/>
    <property type="evidence" value="ECO:0007669"/>
    <property type="project" value="InterPro"/>
</dbReference>
<dbReference type="GO" id="GO:0008270">
    <property type="term" value="F:zinc ion binding"/>
    <property type="evidence" value="ECO:0007669"/>
    <property type="project" value="UniProtKB-KW"/>
</dbReference>
<feature type="domain" description="C3H1-type" evidence="5">
    <location>
        <begin position="209"/>
        <end position="232"/>
    </location>
</feature>
<dbReference type="InterPro" id="IPR000571">
    <property type="entry name" value="Znf_CCCH"/>
</dbReference>
<reference evidence="6" key="1">
    <citation type="submission" date="2021-06" db="EMBL/GenBank/DDBJ databases">
        <authorList>
            <person name="Hodson N. C."/>
            <person name="Mongue J. A."/>
            <person name="Jaron S. K."/>
        </authorList>
    </citation>
    <scope>NUCLEOTIDE SEQUENCE</scope>
</reference>
<name>A0A8J2LST9_9HEXA</name>
<dbReference type="Pfam" id="PF14608">
    <property type="entry name" value="zf-CCCH_2"/>
    <property type="match status" value="1"/>
</dbReference>
<feature type="zinc finger region" description="C3H1-type" evidence="3">
    <location>
        <begin position="180"/>
        <end position="208"/>
    </location>
</feature>
<feature type="compositionally biased region" description="Low complexity" evidence="4">
    <location>
        <begin position="7"/>
        <end position="23"/>
    </location>
</feature>
<protein>
    <recommendedName>
        <fullName evidence="5">C3H1-type domain-containing protein</fullName>
    </recommendedName>
</protein>
<feature type="zinc finger region" description="C3H1-type" evidence="3">
    <location>
        <begin position="209"/>
        <end position="232"/>
    </location>
</feature>
<accession>A0A8J2LST9</accession>
<gene>
    <name evidence="6" type="ORF">AFUS01_LOCUS46520</name>
</gene>
<organism evidence="6 7">
    <name type="scientific">Allacma fusca</name>
    <dbReference type="NCBI Taxonomy" id="39272"/>
    <lineage>
        <taxon>Eukaryota</taxon>
        <taxon>Metazoa</taxon>
        <taxon>Ecdysozoa</taxon>
        <taxon>Arthropoda</taxon>
        <taxon>Hexapoda</taxon>
        <taxon>Collembola</taxon>
        <taxon>Symphypleona</taxon>
        <taxon>Sminthuridae</taxon>
        <taxon>Allacma</taxon>
    </lineage>
</organism>
<evidence type="ECO:0000256" key="2">
    <source>
        <dbReference type="ARBA" id="ARBA00022737"/>
    </source>
</evidence>
<dbReference type="PANTHER" id="PTHR13119:SF12">
    <property type="entry name" value="PROTEIN SUPPRESSOR OF SABLE"/>
    <property type="match status" value="1"/>
</dbReference>
<keyword evidence="3" id="KW-0862">Zinc</keyword>
<dbReference type="PANTHER" id="PTHR13119">
    <property type="entry name" value="ZINC FINGER CCCH DOMAIN-CONTAINING PROTEI"/>
    <property type="match status" value="1"/>
</dbReference>
<dbReference type="Proteomes" id="UP000708208">
    <property type="component" value="Unassembled WGS sequence"/>
</dbReference>
<keyword evidence="1" id="KW-0597">Phosphoprotein</keyword>
<dbReference type="InterPro" id="IPR054361">
    <property type="entry name" value="Znf-CCCH_ZC3H4/6/8"/>
</dbReference>
<dbReference type="Pfam" id="PF22623">
    <property type="entry name" value="zf-CCCH_9"/>
    <property type="match status" value="1"/>
</dbReference>
<feature type="region of interest" description="Disordered" evidence="4">
    <location>
        <begin position="99"/>
        <end position="129"/>
    </location>
</feature>
<dbReference type="EMBL" id="CAJVCH010571392">
    <property type="protein sequence ID" value="CAG7837398.1"/>
    <property type="molecule type" value="Genomic_DNA"/>
</dbReference>
<dbReference type="GO" id="GO:0045892">
    <property type="term" value="P:negative regulation of DNA-templated transcription"/>
    <property type="evidence" value="ECO:0007669"/>
    <property type="project" value="InterPro"/>
</dbReference>
<keyword evidence="2" id="KW-0677">Repeat</keyword>
<dbReference type="SMART" id="SM00356">
    <property type="entry name" value="ZnF_C3H1"/>
    <property type="match status" value="2"/>
</dbReference>
<evidence type="ECO:0000313" key="7">
    <source>
        <dbReference type="Proteomes" id="UP000708208"/>
    </source>
</evidence>
<evidence type="ECO:0000256" key="3">
    <source>
        <dbReference type="PROSITE-ProRule" id="PRU00723"/>
    </source>
</evidence>
<comment type="caution">
    <text evidence="6">The sequence shown here is derived from an EMBL/GenBank/DDBJ whole genome shotgun (WGS) entry which is preliminary data.</text>
</comment>
<dbReference type="InterPro" id="IPR045124">
    <property type="entry name" value="Su(sable)-like"/>
</dbReference>
<keyword evidence="7" id="KW-1185">Reference proteome</keyword>
<feature type="domain" description="C3H1-type" evidence="5">
    <location>
        <begin position="180"/>
        <end position="208"/>
    </location>
</feature>
<sequence length="262" mass="29253">MPLARTNNNVSNNSGRGRGNQNSRFHRRIVNGRLQLSRRQPPQLNSNLNTIRNNQMLRLGNPSGIRRTVFNGQGGPQQIPASLIGLPNPRQFNSNRGSFFQNRQNGQPNSIFGPANNSPGNNFQNPRNSSGVLGRMEPDGTFVPINPQELFGLPPRNATFAAHPPRPLFPGFGPSPPNQNPKKILCKHYVNARGCLNRPRCNYMHEDFPCKMYHILGECTLGSECKFSHEKMSNQTKHILASLCYSRIWASGWGGGDEKQMI</sequence>
<feature type="region of interest" description="Disordered" evidence="4">
    <location>
        <begin position="1"/>
        <end position="25"/>
    </location>
</feature>
<evidence type="ECO:0000256" key="1">
    <source>
        <dbReference type="ARBA" id="ARBA00022553"/>
    </source>
</evidence>
<evidence type="ECO:0000256" key="4">
    <source>
        <dbReference type="SAM" id="MobiDB-lite"/>
    </source>
</evidence>
<proteinExistence type="predicted"/>
<keyword evidence="3" id="KW-0479">Metal-binding</keyword>
<dbReference type="AlphaFoldDB" id="A0A8J2LST9"/>